<dbReference type="EMBL" id="CP165727">
    <property type="protein sequence ID" value="XDV68583.1"/>
    <property type="molecule type" value="Genomic_DNA"/>
</dbReference>
<feature type="compositionally biased region" description="Low complexity" evidence="1">
    <location>
        <begin position="23"/>
        <end position="36"/>
    </location>
</feature>
<proteinExistence type="predicted"/>
<feature type="compositionally biased region" description="Low complexity" evidence="1">
    <location>
        <begin position="46"/>
        <end position="66"/>
    </location>
</feature>
<name>A0AB39YF19_9ACTN</name>
<accession>A0AB39YF19</accession>
<sequence>MGAGSLVPGVTVGEDLAPHRASAAGPATAAGPTPAGNGIPVSGGVPARPATTGGAAAAPAFGTSSARRGRPTTSSG</sequence>
<organism evidence="2">
    <name type="scientific">Streptomyces sp. R33</name>
    <dbReference type="NCBI Taxonomy" id="3238629"/>
    <lineage>
        <taxon>Bacteria</taxon>
        <taxon>Bacillati</taxon>
        <taxon>Actinomycetota</taxon>
        <taxon>Actinomycetes</taxon>
        <taxon>Kitasatosporales</taxon>
        <taxon>Streptomycetaceae</taxon>
        <taxon>Streptomyces</taxon>
    </lineage>
</organism>
<gene>
    <name evidence="2" type="ORF">AB5J51_39715</name>
</gene>
<reference evidence="2" key="1">
    <citation type="submission" date="2024-08" db="EMBL/GenBank/DDBJ databases">
        <authorList>
            <person name="Yu S.T."/>
        </authorList>
    </citation>
    <scope>NUCLEOTIDE SEQUENCE</scope>
    <source>
        <strain evidence="2">R33</strain>
    </source>
</reference>
<evidence type="ECO:0000256" key="1">
    <source>
        <dbReference type="SAM" id="MobiDB-lite"/>
    </source>
</evidence>
<dbReference type="RefSeq" id="WP_369780080.1">
    <property type="nucleotide sequence ID" value="NZ_CP165727.1"/>
</dbReference>
<dbReference type="AlphaFoldDB" id="A0AB39YF19"/>
<evidence type="ECO:0000313" key="2">
    <source>
        <dbReference type="EMBL" id="XDV68583.1"/>
    </source>
</evidence>
<protein>
    <submittedName>
        <fullName evidence="2">Uncharacterized protein</fullName>
    </submittedName>
</protein>
<feature type="region of interest" description="Disordered" evidence="1">
    <location>
        <begin position="17"/>
        <end position="76"/>
    </location>
</feature>